<dbReference type="Pfam" id="PF18027">
    <property type="entry name" value="Pepdidase_M14_N"/>
    <property type="match status" value="1"/>
</dbReference>
<dbReference type="InterPro" id="IPR050821">
    <property type="entry name" value="Cytosolic_carboxypeptidase"/>
</dbReference>
<evidence type="ECO:0000256" key="18">
    <source>
        <dbReference type="ARBA" id="ARBA00043107"/>
    </source>
</evidence>
<sequence length="799" mass="91276">MASSVIKSWWNSYLMERLPTNDSCTEEDEELKTGIRPLSIDLSQTLKTRQLIINFDGKRPILSLRAPLDLVNFSSISCPRWPADNATCFDIKKTDLVLEFESRFESGNLQKAVQVGPFDYELTVRCDMYTKKHTQWFYFRVRNMKAGETYRFTIVNLMKSSSLYSYGMKPLLYSERDAKENGVGWHRTGFNIKYYRNCNQYTNETASKSLYCLTWSLQFPYESDTCFVSHCYPYTYSHLQNYLQRISSNPTIASYSGNAVYVMTVTSQGNSKCEGETKRAVVVTARVHPGETNGSWMMEGFLDFLLGNSADAQLLRDTFVFKIIPMLNPDGVIVGNYRFFIDLFLNLFRLLTETDVVLYCDFHGHNRKNNAFMYGCNSRNDASTNLYERIFPLMMSKNASNKFSFKSCKFRVQKSKEGTGRIALWRLGIQNSFTMEASFGGSTLGDRRGTHFSTRDLKSLGFCFGDTLLDYCDPDPSKANYCLTELAALLSKQMKDRLGKDLTDSNFTVSDLETSTSGSNSTDSDGPPVHLLHQANTSFRKGFLSEKRKHLKSRKERNRLRTEAKVQESDSKDTNSNQPCETTAKARLAIKEKRIDQVNKLSRKTVIPPTKAHAGEMSQVTLWDGSKPIMNDMDDMKISSAYDKINCSHLNPLKTHMGTGQWRSASQFLHLSASHPLQTDFGLSTQKHCPIPRQRFITYKVPRELSTIPVPDKSPRRLFFRMVPNISDRLLTRLSTEKFNNKDTIVIERSSNLQATLKEKPQHDQMEGLHLKCMPCMPKESNPISKAFLEPLQKSTDKS</sequence>
<evidence type="ECO:0000256" key="13">
    <source>
        <dbReference type="ARBA" id="ARBA00023212"/>
    </source>
</evidence>
<dbReference type="GO" id="GO:0008270">
    <property type="term" value="F:zinc ion binding"/>
    <property type="evidence" value="ECO:0007669"/>
    <property type="project" value="InterPro"/>
</dbReference>
<evidence type="ECO:0000256" key="15">
    <source>
        <dbReference type="ARBA" id="ARBA00029302"/>
    </source>
</evidence>
<organism evidence="22 23">
    <name type="scientific">Mugilogobius chulae</name>
    <name type="common">yellowstripe goby</name>
    <dbReference type="NCBI Taxonomy" id="88201"/>
    <lineage>
        <taxon>Eukaryota</taxon>
        <taxon>Metazoa</taxon>
        <taxon>Chordata</taxon>
        <taxon>Craniata</taxon>
        <taxon>Vertebrata</taxon>
        <taxon>Euteleostomi</taxon>
        <taxon>Actinopterygii</taxon>
        <taxon>Neopterygii</taxon>
        <taxon>Teleostei</taxon>
        <taxon>Neoteleostei</taxon>
        <taxon>Acanthomorphata</taxon>
        <taxon>Gobiaria</taxon>
        <taxon>Gobiiformes</taxon>
        <taxon>Gobioidei</taxon>
        <taxon>Gobiidae</taxon>
        <taxon>Gobionellinae</taxon>
        <taxon>Mugilogobius</taxon>
    </lineage>
</organism>
<evidence type="ECO:0000256" key="4">
    <source>
        <dbReference type="ARBA" id="ARBA00004514"/>
    </source>
</evidence>
<dbReference type="Proteomes" id="UP001460270">
    <property type="component" value="Unassembled WGS sequence"/>
</dbReference>
<gene>
    <name evidence="22" type="ORF">WMY93_023662</name>
</gene>
<evidence type="ECO:0000256" key="16">
    <source>
        <dbReference type="ARBA" id="ARBA00041046"/>
    </source>
</evidence>
<comment type="cofactor">
    <cofactor evidence="1">
        <name>Zn(2+)</name>
        <dbReference type="ChEBI" id="CHEBI:29105"/>
    </cofactor>
</comment>
<dbReference type="GO" id="GO:0005814">
    <property type="term" value="C:centriole"/>
    <property type="evidence" value="ECO:0007669"/>
    <property type="project" value="UniProtKB-SubCell"/>
</dbReference>
<evidence type="ECO:0000259" key="21">
    <source>
        <dbReference type="PROSITE" id="PS52035"/>
    </source>
</evidence>
<comment type="caution">
    <text evidence="22">The sequence shown here is derived from an EMBL/GenBank/DDBJ whole genome shotgun (WGS) entry which is preliminary data.</text>
</comment>
<keyword evidence="8" id="KW-0645">Protease</keyword>
<dbReference type="PANTHER" id="PTHR12756:SF41">
    <property type="entry name" value="CYTOSOLIC CARBOXYPEPTIDASE 2"/>
    <property type="match status" value="1"/>
</dbReference>
<keyword evidence="14" id="KW-0966">Cell projection</keyword>
<dbReference type="Gene3D" id="2.60.40.3120">
    <property type="match status" value="1"/>
</dbReference>
<comment type="catalytic activity">
    <reaction evidence="15">
        <text>(L-glutamyl)(n+1)-gamma-L-glutamyl-L-glutamyl-[protein] + H2O = (L-glutamyl)(n)-gamma-L-glutamyl-L-glutamyl-[protein] + L-glutamate</text>
        <dbReference type="Rhea" id="RHEA:60004"/>
        <dbReference type="Rhea" id="RHEA-COMP:15519"/>
        <dbReference type="Rhea" id="RHEA-COMP:15675"/>
        <dbReference type="ChEBI" id="CHEBI:15377"/>
        <dbReference type="ChEBI" id="CHEBI:29985"/>
        <dbReference type="ChEBI" id="CHEBI:143623"/>
    </reaction>
    <physiologicalReaction direction="left-to-right" evidence="15">
        <dbReference type="Rhea" id="RHEA:60005"/>
    </physiologicalReaction>
</comment>
<evidence type="ECO:0000256" key="9">
    <source>
        <dbReference type="ARBA" id="ARBA00022723"/>
    </source>
</evidence>
<evidence type="ECO:0000256" key="7">
    <source>
        <dbReference type="ARBA" id="ARBA00022645"/>
    </source>
</evidence>
<feature type="compositionally biased region" description="Basic residues" evidence="20">
    <location>
        <begin position="547"/>
        <end position="558"/>
    </location>
</feature>
<keyword evidence="9" id="KW-0479">Metal-binding</keyword>
<evidence type="ECO:0000256" key="10">
    <source>
        <dbReference type="ARBA" id="ARBA00022801"/>
    </source>
</evidence>
<evidence type="ECO:0000256" key="5">
    <source>
        <dbReference type="ARBA" id="ARBA00005988"/>
    </source>
</evidence>
<evidence type="ECO:0000256" key="17">
    <source>
        <dbReference type="ARBA" id="ARBA00043071"/>
    </source>
</evidence>
<evidence type="ECO:0000256" key="14">
    <source>
        <dbReference type="ARBA" id="ARBA00023273"/>
    </source>
</evidence>
<dbReference type="SUPFAM" id="SSF53187">
    <property type="entry name" value="Zn-dependent exopeptidases"/>
    <property type="match status" value="1"/>
</dbReference>
<evidence type="ECO:0000256" key="2">
    <source>
        <dbReference type="ARBA" id="ARBA00004114"/>
    </source>
</evidence>
<keyword evidence="12" id="KW-0482">Metalloprotease</keyword>
<keyword evidence="6" id="KW-0963">Cytoplasm</keyword>
<comment type="subcellular location">
    <subcellularLocation>
        <location evidence="3">Cytoplasm</location>
        <location evidence="3">Cytoskeleton</location>
        <location evidence="3">Cilium basal body</location>
    </subcellularLocation>
    <subcellularLocation>
        <location evidence="2">Cytoplasm</location>
        <location evidence="2">Cytoskeleton</location>
        <location evidence="2">Microtubule organizing center</location>
        <location evidence="2">Centrosome</location>
        <location evidence="2">Centriole</location>
    </subcellularLocation>
    <subcellularLocation>
        <location evidence="4">Cytoplasm</location>
        <location evidence="4">Cytosol</location>
    </subcellularLocation>
</comment>
<feature type="domain" description="Peptidase M14" evidence="21">
    <location>
        <begin position="219"/>
        <end position="472"/>
    </location>
</feature>
<dbReference type="Pfam" id="PF00246">
    <property type="entry name" value="Peptidase_M14"/>
    <property type="match status" value="1"/>
</dbReference>
<dbReference type="AlphaFoldDB" id="A0AAW0NH81"/>
<evidence type="ECO:0000313" key="22">
    <source>
        <dbReference type="EMBL" id="KAK7891699.1"/>
    </source>
</evidence>
<evidence type="ECO:0000256" key="1">
    <source>
        <dbReference type="ARBA" id="ARBA00001947"/>
    </source>
</evidence>
<proteinExistence type="inferred from homology"/>
<dbReference type="PROSITE" id="PS52035">
    <property type="entry name" value="PEPTIDASE_M14"/>
    <property type="match status" value="1"/>
</dbReference>
<keyword evidence="23" id="KW-1185">Reference proteome</keyword>
<evidence type="ECO:0000256" key="8">
    <source>
        <dbReference type="ARBA" id="ARBA00022670"/>
    </source>
</evidence>
<dbReference type="PANTHER" id="PTHR12756">
    <property type="entry name" value="CYTOSOLIC CARBOXYPEPTIDASE"/>
    <property type="match status" value="1"/>
</dbReference>
<dbReference type="EMBL" id="JBBPFD010000017">
    <property type="protein sequence ID" value="KAK7891699.1"/>
    <property type="molecule type" value="Genomic_DNA"/>
</dbReference>
<comment type="similarity">
    <text evidence="5 19">Belongs to the peptidase M14 family.</text>
</comment>
<dbReference type="InterPro" id="IPR040626">
    <property type="entry name" value="Pepdidase_M14_N"/>
</dbReference>
<dbReference type="GO" id="GO:0005829">
    <property type="term" value="C:cytosol"/>
    <property type="evidence" value="ECO:0007669"/>
    <property type="project" value="UniProtKB-SubCell"/>
</dbReference>
<dbReference type="GO" id="GO:0004181">
    <property type="term" value="F:metallocarboxypeptidase activity"/>
    <property type="evidence" value="ECO:0007669"/>
    <property type="project" value="InterPro"/>
</dbReference>
<keyword evidence="7" id="KW-0121">Carboxypeptidase</keyword>
<dbReference type="Gene3D" id="3.40.630.10">
    <property type="entry name" value="Zn peptidases"/>
    <property type="match status" value="1"/>
</dbReference>
<feature type="region of interest" description="Disordered" evidence="20">
    <location>
        <begin position="512"/>
        <end position="582"/>
    </location>
</feature>
<evidence type="ECO:0000256" key="6">
    <source>
        <dbReference type="ARBA" id="ARBA00022490"/>
    </source>
</evidence>
<evidence type="ECO:0000256" key="11">
    <source>
        <dbReference type="ARBA" id="ARBA00022833"/>
    </source>
</evidence>
<evidence type="ECO:0000313" key="23">
    <source>
        <dbReference type="Proteomes" id="UP001460270"/>
    </source>
</evidence>
<keyword evidence="13" id="KW-0206">Cytoskeleton</keyword>
<dbReference type="GO" id="GO:0006508">
    <property type="term" value="P:proteolysis"/>
    <property type="evidence" value="ECO:0007669"/>
    <property type="project" value="UniProtKB-KW"/>
</dbReference>
<name>A0AAW0NH81_9GOBI</name>
<feature type="active site" description="Proton donor/acceptor" evidence="19">
    <location>
        <position position="436"/>
    </location>
</feature>
<evidence type="ECO:0000256" key="19">
    <source>
        <dbReference type="PROSITE-ProRule" id="PRU01379"/>
    </source>
</evidence>
<dbReference type="InterPro" id="IPR000834">
    <property type="entry name" value="Peptidase_M14"/>
</dbReference>
<reference evidence="23" key="1">
    <citation type="submission" date="2024-04" db="EMBL/GenBank/DDBJ databases">
        <title>Salinicola lusitanus LLJ914,a marine bacterium isolated from the Okinawa Trough.</title>
        <authorList>
            <person name="Li J."/>
        </authorList>
    </citation>
    <scope>NUCLEOTIDE SEQUENCE [LARGE SCALE GENOMIC DNA]</scope>
</reference>
<protein>
    <recommendedName>
        <fullName evidence="16">Cytosolic carboxypeptidase 2</fullName>
    </recommendedName>
    <alternativeName>
        <fullName evidence="18">ATP/GTP-binding protein-like 2</fullName>
    </alternativeName>
    <alternativeName>
        <fullName evidence="17">Protein deglutamylase CCP2</fullName>
    </alternativeName>
</protein>
<feature type="compositionally biased region" description="Basic and acidic residues" evidence="20">
    <location>
        <begin position="559"/>
        <end position="573"/>
    </location>
</feature>
<evidence type="ECO:0000256" key="12">
    <source>
        <dbReference type="ARBA" id="ARBA00023049"/>
    </source>
</evidence>
<keyword evidence="11" id="KW-0862">Zinc</keyword>
<keyword evidence="10" id="KW-0378">Hydrolase</keyword>
<evidence type="ECO:0000256" key="3">
    <source>
        <dbReference type="ARBA" id="ARBA00004120"/>
    </source>
</evidence>
<evidence type="ECO:0000256" key="20">
    <source>
        <dbReference type="SAM" id="MobiDB-lite"/>
    </source>
</evidence>
<accession>A0AAW0NH81</accession>
<feature type="compositionally biased region" description="Low complexity" evidence="20">
    <location>
        <begin position="514"/>
        <end position="526"/>
    </location>
</feature>